<keyword evidence="6" id="KW-1185">Reference proteome</keyword>
<dbReference type="OrthoDB" id="5503950at2"/>
<dbReference type="STRING" id="633440.SAMN05421869_11026"/>
<name>A0A1G8T2D7_9ACTN</name>
<reference evidence="5 6" key="1">
    <citation type="submission" date="2016-10" db="EMBL/GenBank/DDBJ databases">
        <authorList>
            <person name="de Groot N.N."/>
        </authorList>
    </citation>
    <scope>NUCLEOTIDE SEQUENCE [LARGE SCALE GENOMIC DNA]</scope>
    <source>
        <strain evidence="5 6">CGMCC 4.6533</strain>
    </source>
</reference>
<dbReference type="EMBL" id="FNDJ01000010">
    <property type="protein sequence ID" value="SDJ34820.1"/>
    <property type="molecule type" value="Genomic_DNA"/>
</dbReference>
<accession>A0A1G8T2D7</accession>
<evidence type="ECO:0000313" key="6">
    <source>
        <dbReference type="Proteomes" id="UP000199202"/>
    </source>
</evidence>
<keyword evidence="5" id="KW-0378">Hydrolase</keyword>
<keyword evidence="2" id="KW-1015">Disulfide bond</keyword>
<dbReference type="PANTHER" id="PTHR37981:SF1">
    <property type="entry name" value="SGNH HYDROLASE-TYPE ESTERASE DOMAIN-CONTAINING PROTEIN"/>
    <property type="match status" value="1"/>
</dbReference>
<dbReference type="Pfam" id="PF13472">
    <property type="entry name" value="Lipase_GDSL_2"/>
    <property type="match status" value="1"/>
</dbReference>
<feature type="signal peptide" evidence="3">
    <location>
        <begin position="1"/>
        <end position="24"/>
    </location>
</feature>
<dbReference type="Gene3D" id="3.40.50.1110">
    <property type="entry name" value="SGNH hydrolase"/>
    <property type="match status" value="1"/>
</dbReference>
<sequence>MVRRMITFLAAVSLLLVLSPPAQAAAQAETYVALGDSAAAGPLVPNPVLPDLGCLRSDRNYPRLTAQAIGAATFRDVTCSGADTTDMYQRQNTELGSVPPQLDALSQDTTLVTVHIGGNDVGLTGFIEDCLNLLPPPIGDACNDDYVENGQDTWRVKTDALRPRLTQLVADIRARAPQARIFMVGYATYAPPNGCYPRVPIIRADANYIRATLMYFNRMLAEQAAGAGVGFIDLQTPSVGHDPCTSPGTRWIEPYIPAAPAAPFHPNALGMRNFATVVTAAVTGALAKS</sequence>
<dbReference type="InterPro" id="IPR037460">
    <property type="entry name" value="SEST-like"/>
</dbReference>
<dbReference type="SUPFAM" id="SSF52266">
    <property type="entry name" value="SGNH hydrolase"/>
    <property type="match status" value="1"/>
</dbReference>
<keyword evidence="3" id="KW-0732">Signal</keyword>
<evidence type="ECO:0000256" key="1">
    <source>
        <dbReference type="PIRSR" id="PIRSR637460-1"/>
    </source>
</evidence>
<dbReference type="Proteomes" id="UP000199202">
    <property type="component" value="Unassembled WGS sequence"/>
</dbReference>
<proteinExistence type="predicted"/>
<feature type="disulfide bond" evidence="2">
    <location>
        <begin position="195"/>
        <end position="244"/>
    </location>
</feature>
<feature type="chain" id="PRO_5011484049" evidence="3">
    <location>
        <begin position="25"/>
        <end position="289"/>
    </location>
</feature>
<gene>
    <name evidence="5" type="ORF">SAMN05421869_11026</name>
</gene>
<dbReference type="InterPro" id="IPR036514">
    <property type="entry name" value="SGNH_hydro_sf"/>
</dbReference>
<organism evidence="5 6">
    <name type="scientific">Nonomuraea jiangxiensis</name>
    <dbReference type="NCBI Taxonomy" id="633440"/>
    <lineage>
        <taxon>Bacteria</taxon>
        <taxon>Bacillati</taxon>
        <taxon>Actinomycetota</taxon>
        <taxon>Actinomycetes</taxon>
        <taxon>Streptosporangiales</taxon>
        <taxon>Streptosporangiaceae</taxon>
        <taxon>Nonomuraea</taxon>
    </lineage>
</organism>
<evidence type="ECO:0000313" key="5">
    <source>
        <dbReference type="EMBL" id="SDJ34820.1"/>
    </source>
</evidence>
<evidence type="ECO:0000256" key="3">
    <source>
        <dbReference type="SAM" id="SignalP"/>
    </source>
</evidence>
<feature type="active site" evidence="1">
    <location>
        <position position="265"/>
    </location>
</feature>
<evidence type="ECO:0000256" key="2">
    <source>
        <dbReference type="PIRSR" id="PIRSR637460-2"/>
    </source>
</evidence>
<dbReference type="RefSeq" id="WP_090934157.1">
    <property type="nucleotide sequence ID" value="NZ_FNDJ01000010.1"/>
</dbReference>
<dbReference type="CDD" id="cd01823">
    <property type="entry name" value="SEST_like"/>
    <property type="match status" value="1"/>
</dbReference>
<dbReference type="PANTHER" id="PTHR37981">
    <property type="entry name" value="LIPASE 2"/>
    <property type="match status" value="1"/>
</dbReference>
<dbReference type="GO" id="GO:0004806">
    <property type="term" value="F:triacylglycerol lipase activity"/>
    <property type="evidence" value="ECO:0007669"/>
    <property type="project" value="TreeGrafter"/>
</dbReference>
<protein>
    <submittedName>
        <fullName evidence="5">GDSL-like Lipase/Acylhydrolase family protein</fullName>
    </submittedName>
</protein>
<evidence type="ECO:0000259" key="4">
    <source>
        <dbReference type="Pfam" id="PF13472"/>
    </source>
</evidence>
<feature type="disulfide bond" evidence="2">
    <location>
        <begin position="130"/>
        <end position="142"/>
    </location>
</feature>
<dbReference type="InterPro" id="IPR013830">
    <property type="entry name" value="SGNH_hydro"/>
</dbReference>
<feature type="active site" description="Nucleophile" evidence="1">
    <location>
        <position position="37"/>
    </location>
</feature>
<dbReference type="GO" id="GO:0019433">
    <property type="term" value="P:triglyceride catabolic process"/>
    <property type="evidence" value="ECO:0007669"/>
    <property type="project" value="TreeGrafter"/>
</dbReference>
<feature type="disulfide bond" evidence="2">
    <location>
        <begin position="54"/>
        <end position="79"/>
    </location>
</feature>
<dbReference type="AlphaFoldDB" id="A0A1G8T2D7"/>
<feature type="domain" description="SGNH hydrolase-type esterase" evidence="4">
    <location>
        <begin position="33"/>
        <end position="272"/>
    </location>
</feature>